<dbReference type="HOGENOM" id="CLU_018354_10_1_1"/>
<comment type="cofactor">
    <cofactor evidence="1">
        <name>FAD</name>
        <dbReference type="ChEBI" id="CHEBI:57692"/>
    </cofactor>
</comment>
<evidence type="ECO:0000256" key="1">
    <source>
        <dbReference type="ARBA" id="ARBA00001974"/>
    </source>
</evidence>
<dbReference type="RefSeq" id="XP_003661939.1">
    <property type="nucleotide sequence ID" value="XM_003661891.1"/>
</dbReference>
<evidence type="ECO:0000256" key="6">
    <source>
        <dbReference type="SAM" id="SignalP"/>
    </source>
</evidence>
<proteinExistence type="inferred from homology"/>
<evidence type="ECO:0000313" key="9">
    <source>
        <dbReference type="Proteomes" id="UP000007322"/>
    </source>
</evidence>
<name>G2QAJ8_THET4</name>
<dbReference type="GeneID" id="11512520"/>
<dbReference type="InterPro" id="IPR016169">
    <property type="entry name" value="FAD-bd_PCMH_sub2"/>
</dbReference>
<dbReference type="Pfam" id="PF01565">
    <property type="entry name" value="FAD_binding_4"/>
    <property type="match status" value="1"/>
</dbReference>
<dbReference type="InterPro" id="IPR006094">
    <property type="entry name" value="Oxid_FAD_bind_N"/>
</dbReference>
<dbReference type="Gene3D" id="3.30.465.10">
    <property type="match status" value="1"/>
</dbReference>
<dbReference type="OrthoDB" id="415825at2759"/>
<dbReference type="GO" id="GO:0016491">
    <property type="term" value="F:oxidoreductase activity"/>
    <property type="evidence" value="ECO:0007669"/>
    <property type="project" value="UniProtKB-KW"/>
</dbReference>
<feature type="chain" id="PRO_5003436115" description="FAD-binding PCMH-type domain-containing protein" evidence="6">
    <location>
        <begin position="20"/>
        <end position="500"/>
    </location>
</feature>
<feature type="domain" description="FAD-binding PCMH-type" evidence="7">
    <location>
        <begin position="69"/>
        <end position="242"/>
    </location>
</feature>
<evidence type="ECO:0000256" key="2">
    <source>
        <dbReference type="ARBA" id="ARBA00005466"/>
    </source>
</evidence>
<dbReference type="GO" id="GO:0071949">
    <property type="term" value="F:FAD binding"/>
    <property type="evidence" value="ECO:0007669"/>
    <property type="project" value="InterPro"/>
</dbReference>
<keyword evidence="9" id="KW-1185">Reference proteome</keyword>
<dbReference type="InterPro" id="IPR016166">
    <property type="entry name" value="FAD-bd_PCMH"/>
</dbReference>
<comment type="similarity">
    <text evidence="2">Belongs to the oxygen-dependent FAD-linked oxidoreductase family.</text>
</comment>
<keyword evidence="6" id="KW-0732">Signal</keyword>
<evidence type="ECO:0000256" key="3">
    <source>
        <dbReference type="ARBA" id="ARBA00022630"/>
    </source>
</evidence>
<feature type="signal peptide" evidence="6">
    <location>
        <begin position="1"/>
        <end position="19"/>
    </location>
</feature>
<accession>G2QAJ8</accession>
<dbReference type="InParanoid" id="G2QAJ8"/>
<dbReference type="InterPro" id="IPR012951">
    <property type="entry name" value="BBE"/>
</dbReference>
<dbReference type="AlphaFoldDB" id="G2QAJ8"/>
<keyword evidence="4" id="KW-0274">FAD</keyword>
<dbReference type="EMBL" id="CP003003">
    <property type="protein sequence ID" value="AEO56694.1"/>
    <property type="molecule type" value="Genomic_DNA"/>
</dbReference>
<dbReference type="OMA" id="DTAFYYR"/>
<evidence type="ECO:0000259" key="7">
    <source>
        <dbReference type="PROSITE" id="PS51387"/>
    </source>
</evidence>
<dbReference type="InterPro" id="IPR036318">
    <property type="entry name" value="FAD-bd_PCMH-like_sf"/>
</dbReference>
<evidence type="ECO:0000256" key="4">
    <source>
        <dbReference type="ARBA" id="ARBA00022827"/>
    </source>
</evidence>
<dbReference type="VEuPathDB" id="FungiDB:MYCTH_2059186"/>
<protein>
    <recommendedName>
        <fullName evidence="7">FAD-binding PCMH-type domain-containing protein</fullName>
    </recommendedName>
</protein>
<dbReference type="STRING" id="573729.G2QAJ8"/>
<dbReference type="InterPro" id="IPR050416">
    <property type="entry name" value="FAD-linked_Oxidoreductase"/>
</dbReference>
<dbReference type="eggNOG" id="ENOG502QVGN">
    <property type="taxonomic scope" value="Eukaryota"/>
</dbReference>
<dbReference type="Pfam" id="PF08031">
    <property type="entry name" value="BBE"/>
    <property type="match status" value="1"/>
</dbReference>
<organism evidence="8 9">
    <name type="scientific">Thermothelomyces thermophilus (strain ATCC 42464 / BCRC 31852 / DSM 1799)</name>
    <name type="common">Sporotrichum thermophile</name>
    <dbReference type="NCBI Taxonomy" id="573729"/>
    <lineage>
        <taxon>Eukaryota</taxon>
        <taxon>Fungi</taxon>
        <taxon>Dikarya</taxon>
        <taxon>Ascomycota</taxon>
        <taxon>Pezizomycotina</taxon>
        <taxon>Sordariomycetes</taxon>
        <taxon>Sordariomycetidae</taxon>
        <taxon>Sordariales</taxon>
        <taxon>Chaetomiaceae</taxon>
        <taxon>Thermothelomyces</taxon>
    </lineage>
</organism>
<dbReference type="PROSITE" id="PS51387">
    <property type="entry name" value="FAD_PCMH"/>
    <property type="match status" value="1"/>
</dbReference>
<dbReference type="KEGG" id="mtm:MYCTH_2059186"/>
<dbReference type="Gene3D" id="3.40.462.20">
    <property type="match status" value="1"/>
</dbReference>
<evidence type="ECO:0000256" key="5">
    <source>
        <dbReference type="ARBA" id="ARBA00023002"/>
    </source>
</evidence>
<dbReference type="SUPFAM" id="SSF56176">
    <property type="entry name" value="FAD-binding/transporter-associated domain-like"/>
    <property type="match status" value="1"/>
</dbReference>
<dbReference type="PANTHER" id="PTHR42973:SF39">
    <property type="entry name" value="FAD-BINDING PCMH-TYPE DOMAIN-CONTAINING PROTEIN"/>
    <property type="match status" value="1"/>
</dbReference>
<keyword evidence="3" id="KW-0285">Flavoprotein</keyword>
<dbReference type="Proteomes" id="UP000007322">
    <property type="component" value="Chromosome 2"/>
</dbReference>
<dbReference type="PANTHER" id="PTHR42973">
    <property type="entry name" value="BINDING OXIDOREDUCTASE, PUTATIVE (AFU_ORTHOLOGUE AFUA_1G17690)-RELATED"/>
    <property type="match status" value="1"/>
</dbReference>
<reference evidence="8 9" key="1">
    <citation type="journal article" date="2011" name="Nat. Biotechnol.">
        <title>Comparative genomic analysis of the thermophilic biomass-degrading fungi Myceliophthora thermophila and Thielavia terrestris.</title>
        <authorList>
            <person name="Berka R.M."/>
            <person name="Grigoriev I.V."/>
            <person name="Otillar R."/>
            <person name="Salamov A."/>
            <person name="Grimwood J."/>
            <person name="Reid I."/>
            <person name="Ishmael N."/>
            <person name="John T."/>
            <person name="Darmond C."/>
            <person name="Moisan M.-C."/>
            <person name="Henrissat B."/>
            <person name="Coutinho P.M."/>
            <person name="Lombard V."/>
            <person name="Natvig D.O."/>
            <person name="Lindquist E."/>
            <person name="Schmutz J."/>
            <person name="Lucas S."/>
            <person name="Harris P."/>
            <person name="Powlowski J."/>
            <person name="Bellemare A."/>
            <person name="Taylor D."/>
            <person name="Butler G."/>
            <person name="de Vries R.P."/>
            <person name="Allijn I.E."/>
            <person name="van den Brink J."/>
            <person name="Ushinsky S."/>
            <person name="Storms R."/>
            <person name="Powell A.J."/>
            <person name="Paulsen I.T."/>
            <person name="Elbourne L.D.H."/>
            <person name="Baker S.E."/>
            <person name="Magnuson J."/>
            <person name="LaBoissiere S."/>
            <person name="Clutterbuck A.J."/>
            <person name="Martinez D."/>
            <person name="Wogulis M."/>
            <person name="de Leon A.L."/>
            <person name="Rey M.W."/>
            <person name="Tsang A."/>
        </authorList>
    </citation>
    <scope>NUCLEOTIDE SEQUENCE [LARGE SCALE GENOMIC DNA]</scope>
    <source>
        <strain evidence="9">ATCC 42464 / BCRC 31852 / DSM 1799</strain>
    </source>
</reference>
<keyword evidence="5" id="KW-0560">Oxidoreductase</keyword>
<gene>
    <name evidence="8" type="ORF">MYCTH_2059186</name>
</gene>
<sequence>MHPLGGSLRLGGLLGLAVASQGSRLHHRFGGGGNQTDRLTECLTEAGVPVDMAGTAEYAIDVSSFNLRLNYTPAAVAAAGTADHVRDAVACAARLGVKATAKCGGHSYASFGLGGEDGHLVIEMSRMNRVVLDDETGIATVEGGARLGHLAVELWDQGKRAISHGTCPGVGVGGHVLHGGYGMSSHTHGLALDWMVGATVVLANASVVECSETENPDLFWALRGAGSSMGVVTEFRFKTFEPPENLTYFVATAQWPTEDRALAGLAAVQEYAKTMPAELNMRLYIANRFVNLEGLYYGDDAALHHTLAPLLDQANATLALAQTGGWLDQLKHFGGSNLDQGHGHEEHETFHSTSLYTGPLDEDRLRAFVGYWFGPAKNNTRSWHVQIDLHGGENSAVSVAPRSTAYAHRDSLLMFLLYDRADRGEFPADGAALMDNFAAAVTAGFDPDDWGMYVNYPNPSLSQDDAKARYWGPNLARLRAIKKDVDPDDLFHYPQGILPA</sequence>
<evidence type="ECO:0000313" key="8">
    <source>
        <dbReference type="EMBL" id="AEO56694.1"/>
    </source>
</evidence>